<evidence type="ECO:0000256" key="15">
    <source>
        <dbReference type="PIRSR" id="PIRSR006337-1"/>
    </source>
</evidence>
<feature type="binding site" evidence="16">
    <location>
        <begin position="369"/>
        <end position="374"/>
    </location>
    <ligand>
        <name>substrate</name>
    </ligand>
</feature>
<dbReference type="InterPro" id="IPR012768">
    <property type="entry name" value="Trehalose_TreZ"/>
</dbReference>
<dbReference type="Pfam" id="PF00128">
    <property type="entry name" value="Alpha-amylase"/>
    <property type="match status" value="1"/>
</dbReference>
<evidence type="ECO:0000256" key="6">
    <source>
        <dbReference type="ARBA" id="ARBA00022490"/>
    </source>
</evidence>
<reference evidence="19 20" key="1">
    <citation type="submission" date="2018-09" db="EMBL/GenBank/DDBJ databases">
        <title>Paracoccus onubensis nov. sp. a moderate halophilic bacterium isolated from Gruta de las Maravillas (Aracena, Spain).</title>
        <authorList>
            <person name="Jurado V."/>
            <person name="Gutierrez-Patricio S."/>
            <person name="Gonzalez-Pimentel J.L."/>
            <person name="Laiz L."/>
            <person name="Saiz-Jimenez C."/>
        </authorList>
    </citation>
    <scope>NUCLEOTIDE SEQUENCE [LARGE SCALE GENOMIC DNA]</scope>
    <source>
        <strain evidence="19 20">DSM 19484</strain>
    </source>
</reference>
<dbReference type="CDD" id="cd02853">
    <property type="entry name" value="E_set_MTHase_like_N"/>
    <property type="match status" value="1"/>
</dbReference>
<dbReference type="PANTHER" id="PTHR43651">
    <property type="entry name" value="1,4-ALPHA-GLUCAN-BRANCHING ENZYME"/>
    <property type="match status" value="1"/>
</dbReference>
<keyword evidence="9 14" id="KW-0326">Glycosidase</keyword>
<name>A0A418ZWG8_9RHOB</name>
<proteinExistence type="inferred from homology"/>
<gene>
    <name evidence="19" type="primary">treZ</name>
    <name evidence="19" type="ORF">D3P06_08970</name>
</gene>
<feature type="active site" description="Nucleophile" evidence="15">
    <location>
        <position position="247"/>
    </location>
</feature>
<dbReference type="NCBIfam" id="TIGR02402">
    <property type="entry name" value="trehalose_TreZ"/>
    <property type="match status" value="1"/>
</dbReference>
<feature type="domain" description="Glycosyl hydrolase family 13 catalytic" evidence="18">
    <location>
        <begin position="103"/>
        <end position="438"/>
    </location>
</feature>
<dbReference type="GO" id="GO:0005992">
    <property type="term" value="P:trehalose biosynthetic process"/>
    <property type="evidence" value="ECO:0007669"/>
    <property type="project" value="UniProtKB-UniRule"/>
</dbReference>
<evidence type="ECO:0000256" key="8">
    <source>
        <dbReference type="ARBA" id="ARBA00023277"/>
    </source>
</evidence>
<dbReference type="AlphaFoldDB" id="A0A418ZWG8"/>
<keyword evidence="6" id="KW-0963">Cytoplasm</keyword>
<dbReference type="SUPFAM" id="SSF81296">
    <property type="entry name" value="E set domains"/>
    <property type="match status" value="1"/>
</dbReference>
<dbReference type="InterPro" id="IPR044901">
    <property type="entry name" value="Trehalose_TreZ_E-set_sf"/>
</dbReference>
<dbReference type="EMBL" id="QZEV01000037">
    <property type="protein sequence ID" value="RJL04839.1"/>
    <property type="molecule type" value="Genomic_DNA"/>
</dbReference>
<evidence type="ECO:0000256" key="4">
    <source>
        <dbReference type="ARBA" id="ARBA00012268"/>
    </source>
</evidence>
<evidence type="ECO:0000256" key="1">
    <source>
        <dbReference type="ARBA" id="ARBA00004496"/>
    </source>
</evidence>
<evidence type="ECO:0000256" key="3">
    <source>
        <dbReference type="ARBA" id="ARBA00008061"/>
    </source>
</evidence>
<evidence type="ECO:0000256" key="2">
    <source>
        <dbReference type="ARBA" id="ARBA00005199"/>
    </source>
</evidence>
<evidence type="ECO:0000256" key="17">
    <source>
        <dbReference type="PIRSR" id="PIRSR006337-3"/>
    </source>
</evidence>
<dbReference type="EC" id="3.2.1.141" evidence="4 13"/>
<comment type="subcellular location">
    <subcellularLocation>
        <location evidence="1 15">Cytoplasm</location>
    </subcellularLocation>
</comment>
<evidence type="ECO:0000256" key="14">
    <source>
        <dbReference type="PIRNR" id="PIRNR006337"/>
    </source>
</evidence>
<dbReference type="Pfam" id="PF02922">
    <property type="entry name" value="CBM_48"/>
    <property type="match status" value="1"/>
</dbReference>
<evidence type="ECO:0000256" key="9">
    <source>
        <dbReference type="ARBA" id="ARBA00023295"/>
    </source>
</evidence>
<evidence type="ECO:0000256" key="11">
    <source>
        <dbReference type="ARBA" id="ARBA00033284"/>
    </source>
</evidence>
<evidence type="ECO:0000256" key="13">
    <source>
        <dbReference type="NCBIfam" id="TIGR02402"/>
    </source>
</evidence>
<comment type="pathway">
    <text evidence="2 14">Glycan biosynthesis; trehalose biosynthesis.</text>
</comment>
<evidence type="ECO:0000313" key="19">
    <source>
        <dbReference type="EMBL" id="RJL04839.1"/>
    </source>
</evidence>
<keyword evidence="8" id="KW-0119">Carbohydrate metabolism</keyword>
<dbReference type="InterPro" id="IPR004193">
    <property type="entry name" value="Glyco_hydro_13_N"/>
</dbReference>
<accession>A0A418ZWG8</accession>
<comment type="catalytic activity">
    <reaction evidence="12 14">
        <text>hydrolysis of (1-&gt;4)-alpha-D-glucosidic linkage in 4-alpha-D-[(1-&gt;4)-alpha-D-glucanosyl]n trehalose to yield trehalose and (1-&gt;4)-alpha-D-glucan.</text>
        <dbReference type="EC" id="3.2.1.141"/>
    </reaction>
</comment>
<sequence length="558" mass="60330">MGTAIWGPRRDGDGWRAALWAPEARDVRLVTSEGRHPMTRDADGWWDAPVPGSCYRLDVDGQVMPDPASRLQDGGVDAPSIPACAVTPPAWSGRDWAEAVIYELNLGCFTPEGTLQAAASRLEGLAQLGFTAIQLMPIGQFPGDRGWGYDGVLPFALHPAYGGPQDLADFIARAHDAGLMVILDLVMNHFGPEGAWLHHAAPPFFDAARQTPWGAAIDFSRPEVRGFWTQCAMHWLRDAGFDGLRLDAVHQITGPGAQDFLTDLAREVAGLTPPRHLITEDDRNLPALREAGYDASWNDDFHHAVHCALTGEDDGYYASFAVDPVGDLALALERGHVEQGQPRPGLDHPRGADCSHLPPTGFVNAIQTHDQIGNRAQGDRLITLADPHGVRVAYGLLLVAPFIPMVFMGEERGETAPFQYFADYSGDLAQAIRTGRAREFAGIAASDGPGPDPMDPATFAASRLGWADDADARSWMNLTRRALAFRSALVVPLLRSGRPETRVSRDGPGLIRAEWRFPAGGLAISLAFGQPDPAPLPRPDLRVGQAGSDYLLTVKARP</sequence>
<protein>
    <recommendedName>
        <fullName evidence="5 13">Malto-oligosyltrehalose trehalohydrolase</fullName>
        <shortName evidence="14">MTHase</shortName>
        <ecNumber evidence="4 13">3.2.1.141</ecNumber>
    </recommendedName>
    <alternativeName>
        <fullName evidence="11 14">4-alpha-D-((1-&gt;4)-alpha-D-glucano)trehalose trehalohydrolase</fullName>
    </alternativeName>
    <alternativeName>
        <fullName evidence="10 14">Maltooligosyl trehalose trehalohydrolase</fullName>
    </alternativeName>
</protein>
<dbReference type="Proteomes" id="UP000285530">
    <property type="component" value="Unassembled WGS sequence"/>
</dbReference>
<dbReference type="SUPFAM" id="SSF51445">
    <property type="entry name" value="(Trans)glycosidases"/>
    <property type="match status" value="1"/>
</dbReference>
<dbReference type="SMART" id="SM00642">
    <property type="entry name" value="Aamy"/>
    <property type="match status" value="1"/>
</dbReference>
<dbReference type="GO" id="GO:0005737">
    <property type="term" value="C:cytoplasm"/>
    <property type="evidence" value="ECO:0007669"/>
    <property type="project" value="UniProtKB-SubCell"/>
</dbReference>
<evidence type="ECO:0000256" key="10">
    <source>
        <dbReference type="ARBA" id="ARBA00032057"/>
    </source>
</evidence>
<dbReference type="Gene3D" id="3.20.20.80">
    <property type="entry name" value="Glycosidases"/>
    <property type="match status" value="1"/>
</dbReference>
<dbReference type="InterPro" id="IPR006047">
    <property type="entry name" value="GH13_cat_dom"/>
</dbReference>
<dbReference type="UniPathway" id="UPA00299"/>
<evidence type="ECO:0000259" key="18">
    <source>
        <dbReference type="SMART" id="SM00642"/>
    </source>
</evidence>
<feature type="site" description="Transition state stabilizer" evidence="17">
    <location>
        <position position="370"/>
    </location>
</feature>
<evidence type="ECO:0000313" key="20">
    <source>
        <dbReference type="Proteomes" id="UP000285530"/>
    </source>
</evidence>
<dbReference type="InterPro" id="IPR017853">
    <property type="entry name" value="GH"/>
</dbReference>
<evidence type="ECO:0000256" key="12">
    <source>
        <dbReference type="ARBA" id="ARBA00034013"/>
    </source>
</evidence>
<comment type="similarity">
    <text evidence="3 14">Belongs to the glycosyl hydrolase 13 family.</text>
</comment>
<dbReference type="RefSeq" id="WP_119886250.1">
    <property type="nucleotide sequence ID" value="NZ_CP067171.1"/>
</dbReference>
<dbReference type="InterPro" id="IPR014756">
    <property type="entry name" value="Ig_E-set"/>
</dbReference>
<evidence type="ECO:0000256" key="5">
    <source>
        <dbReference type="ARBA" id="ARBA00015938"/>
    </source>
</evidence>
<feature type="binding site" evidence="16">
    <location>
        <begin position="299"/>
        <end position="303"/>
    </location>
    <ligand>
        <name>substrate</name>
    </ligand>
</feature>
<dbReference type="Gene3D" id="1.10.10.760">
    <property type="entry name" value="E-set domains of sugar-utilizing enzymes"/>
    <property type="match status" value="1"/>
</dbReference>
<feature type="binding site" evidence="16">
    <location>
        <begin position="245"/>
        <end position="250"/>
    </location>
    <ligand>
        <name>substrate</name>
    </ligand>
</feature>
<dbReference type="OrthoDB" id="9800174at2"/>
<dbReference type="PIRSF" id="PIRSF006337">
    <property type="entry name" value="Trehalose_TreZ"/>
    <property type="match status" value="1"/>
</dbReference>
<feature type="active site" description="Proton donor" evidence="15">
    <location>
        <position position="280"/>
    </location>
</feature>
<dbReference type="Gene3D" id="2.60.40.10">
    <property type="entry name" value="Immunoglobulins"/>
    <property type="match status" value="1"/>
</dbReference>
<organism evidence="19 20">
    <name type="scientific">Paracoccus aestuarii</name>
    <dbReference type="NCBI Taxonomy" id="453842"/>
    <lineage>
        <taxon>Bacteria</taxon>
        <taxon>Pseudomonadati</taxon>
        <taxon>Pseudomonadota</taxon>
        <taxon>Alphaproteobacteria</taxon>
        <taxon>Rhodobacterales</taxon>
        <taxon>Paracoccaceae</taxon>
        <taxon>Paracoccus</taxon>
    </lineage>
</organism>
<dbReference type="GO" id="GO:0033942">
    <property type="term" value="F:4-alpha-D-(1-&gt;4)-alpha-D-glucanotrehalose trehalohydrolase activity"/>
    <property type="evidence" value="ECO:0007669"/>
    <property type="project" value="UniProtKB-EC"/>
</dbReference>
<keyword evidence="20" id="KW-1185">Reference proteome</keyword>
<evidence type="ECO:0000256" key="7">
    <source>
        <dbReference type="ARBA" id="ARBA00022801"/>
    </source>
</evidence>
<dbReference type="PANTHER" id="PTHR43651:SF11">
    <property type="entry name" value="MALTO-OLIGOSYLTREHALOSE TREHALOHYDROLASE"/>
    <property type="match status" value="1"/>
</dbReference>
<dbReference type="CDD" id="cd11325">
    <property type="entry name" value="AmyAc_GTHase"/>
    <property type="match status" value="1"/>
</dbReference>
<comment type="caution">
    <text evidence="19">The sequence shown here is derived from an EMBL/GenBank/DDBJ whole genome shotgun (WGS) entry which is preliminary data.</text>
</comment>
<evidence type="ECO:0000256" key="16">
    <source>
        <dbReference type="PIRSR" id="PIRSR006337-2"/>
    </source>
</evidence>
<dbReference type="InterPro" id="IPR013783">
    <property type="entry name" value="Ig-like_fold"/>
</dbReference>
<keyword evidence="7 14" id="KW-0378">Hydrolase</keyword>